<evidence type="ECO:0000256" key="5">
    <source>
        <dbReference type="ARBA" id="ARBA00045658"/>
    </source>
</evidence>
<evidence type="ECO:0000256" key="4">
    <source>
        <dbReference type="ARBA" id="ARBA00034320"/>
    </source>
</evidence>
<dbReference type="GO" id="GO:0005737">
    <property type="term" value="C:cytoplasm"/>
    <property type="evidence" value="ECO:0007669"/>
    <property type="project" value="TreeGrafter"/>
</dbReference>
<dbReference type="EMBL" id="LSZP01000042">
    <property type="protein sequence ID" value="KXU35389.1"/>
    <property type="molecule type" value="Genomic_DNA"/>
</dbReference>
<keyword evidence="10" id="KW-1185">Reference proteome</keyword>
<dbReference type="InterPro" id="IPR027417">
    <property type="entry name" value="P-loop_NTPase"/>
</dbReference>
<evidence type="ECO:0000313" key="10">
    <source>
        <dbReference type="Proteomes" id="UP000071392"/>
    </source>
</evidence>
<dbReference type="PANTHER" id="PTHR13748">
    <property type="entry name" value="COBW-RELATED"/>
    <property type="match status" value="1"/>
</dbReference>
<evidence type="ECO:0000256" key="1">
    <source>
        <dbReference type="ARBA" id="ARBA00022741"/>
    </source>
</evidence>
<comment type="function">
    <text evidence="5">Zinc chaperone that directly transfers zinc cofactor to target proteins, thereby activating them. Zinc is transferred from the CXCC motif in the GTPase domain to the zinc binding site in target proteins in a process requiring GTP hydrolysis.</text>
</comment>
<dbReference type="SUPFAM" id="SSF52540">
    <property type="entry name" value="P-loop containing nucleoside triphosphate hydrolases"/>
    <property type="match status" value="1"/>
</dbReference>
<dbReference type="Pfam" id="PF07683">
    <property type="entry name" value="CobW_C"/>
    <property type="match status" value="1"/>
</dbReference>
<evidence type="ECO:0000256" key="6">
    <source>
        <dbReference type="ARBA" id="ARBA00049117"/>
    </source>
</evidence>
<dbReference type="InterPro" id="IPR036627">
    <property type="entry name" value="CobW-likC_sf"/>
</dbReference>
<protein>
    <submittedName>
        <fullName evidence="9">Cobalamin biosynthesis protein P47K</fullName>
    </submittedName>
</protein>
<evidence type="ECO:0000256" key="7">
    <source>
        <dbReference type="SAM" id="MobiDB-lite"/>
    </source>
</evidence>
<dbReference type="Proteomes" id="UP000071392">
    <property type="component" value="Unassembled WGS sequence"/>
</dbReference>
<accession>A0A139SLG0</accession>
<dbReference type="CDD" id="cd03112">
    <property type="entry name" value="CobW-like"/>
    <property type="match status" value="1"/>
</dbReference>
<gene>
    <name evidence="9" type="ORF">AXK12_05305</name>
</gene>
<dbReference type="RefSeq" id="WP_068711986.1">
    <property type="nucleotide sequence ID" value="NZ_LSZP01000042.1"/>
</dbReference>
<dbReference type="Gene3D" id="3.40.50.300">
    <property type="entry name" value="P-loop containing nucleotide triphosphate hydrolases"/>
    <property type="match status" value="1"/>
</dbReference>
<dbReference type="InterPro" id="IPR051316">
    <property type="entry name" value="Zinc-reg_GTPase_activator"/>
</dbReference>
<keyword evidence="2" id="KW-0378">Hydrolase</keyword>
<feature type="compositionally biased region" description="Basic and acidic residues" evidence="7">
    <location>
        <begin position="255"/>
        <end position="279"/>
    </location>
</feature>
<feature type="region of interest" description="Disordered" evidence="7">
    <location>
        <begin position="255"/>
        <end position="291"/>
    </location>
</feature>
<dbReference type="Pfam" id="PF02492">
    <property type="entry name" value="cobW"/>
    <property type="match status" value="1"/>
</dbReference>
<comment type="caution">
    <text evidence="9">The sequence shown here is derived from an EMBL/GenBank/DDBJ whole genome shotgun (WGS) entry which is preliminary data.</text>
</comment>
<feature type="domain" description="CobW C-terminal" evidence="8">
    <location>
        <begin position="421"/>
        <end position="515"/>
    </location>
</feature>
<evidence type="ECO:0000259" key="8">
    <source>
        <dbReference type="SMART" id="SM00833"/>
    </source>
</evidence>
<organism evidence="9 10">
    <name type="scientific">Cephaloticoccus capnophilus</name>
    <dbReference type="NCBI Taxonomy" id="1548208"/>
    <lineage>
        <taxon>Bacteria</taxon>
        <taxon>Pseudomonadati</taxon>
        <taxon>Verrucomicrobiota</taxon>
        <taxon>Opitutia</taxon>
        <taxon>Opitutales</taxon>
        <taxon>Opitutaceae</taxon>
        <taxon>Cephaloticoccus</taxon>
    </lineage>
</organism>
<dbReference type="PANTHER" id="PTHR13748:SF62">
    <property type="entry name" value="COBW DOMAIN-CONTAINING PROTEIN"/>
    <property type="match status" value="1"/>
</dbReference>
<keyword evidence="3" id="KW-0143">Chaperone</keyword>
<dbReference type="GO" id="GO:0000166">
    <property type="term" value="F:nucleotide binding"/>
    <property type="evidence" value="ECO:0007669"/>
    <property type="project" value="UniProtKB-KW"/>
</dbReference>
<sequence length="516" mass="56341">MPNSSPTKPTAAVSDNRIPVTVLTGFLGAGKTTLLNRILSEQHGKKIAVIENEFGEVGVDNQLVIQSDEEIFEMNNGCICCTVRGDLIRILGRLLKRKDRLDAILIETTGMANPAPVAQTFFTDEEMREKFRIDAIVTVVDAKHILEHLGREDEAQSQVAFADVILLNKADLVAPAELDALETRLRNINAVAKLHRTQNCDLPLAHVLNVGGFNLSRATELDPKFLEIEYPFEWAGAYALEAGTHELVVGHCEHHDHHDAGHEAHEHGDAHAPHHDHAHGDHHHHHHGDENELDLLVLPLAAVAAPNQRATDHAATAAAIEVAIASFSDWETVLKAGEAILPGTALQRLALDDGHGHFPLKIPKSGNYLVVEQHGEIPLHIYKTANANDASGGTDHAAPRALVKPVWSQDFHAAHTHNDAVSSVGITAVGDLDGKRLNQWVSELLRIKGGDIYRMKGVLAVKGADKRLVFQGVHMLFDAKFDRAWASGEARQNTLVFIGRNLDRAALTADFHACMV</sequence>
<evidence type="ECO:0000256" key="3">
    <source>
        <dbReference type="ARBA" id="ARBA00023186"/>
    </source>
</evidence>
<dbReference type="SUPFAM" id="SSF90002">
    <property type="entry name" value="Hypothetical protein YjiA, C-terminal domain"/>
    <property type="match status" value="1"/>
</dbReference>
<comment type="similarity">
    <text evidence="4">Belongs to the SIMIBI class G3E GTPase family. ZNG1 subfamily.</text>
</comment>
<evidence type="ECO:0000313" key="9">
    <source>
        <dbReference type="EMBL" id="KXU35389.1"/>
    </source>
</evidence>
<reference evidence="9 10" key="1">
    <citation type="submission" date="2016-02" db="EMBL/GenBank/DDBJ databases">
        <authorList>
            <person name="Wen L."/>
            <person name="He K."/>
            <person name="Yang H."/>
        </authorList>
    </citation>
    <scope>NUCLEOTIDE SEQUENCE [LARGE SCALE GENOMIC DNA]</scope>
    <source>
        <strain evidence="9 10">CV41</strain>
    </source>
</reference>
<keyword evidence="1" id="KW-0547">Nucleotide-binding</keyword>
<name>A0A139SLG0_9BACT</name>
<dbReference type="SMART" id="SM00833">
    <property type="entry name" value="CobW_C"/>
    <property type="match status" value="1"/>
</dbReference>
<comment type="catalytic activity">
    <reaction evidence="6">
        <text>GTP + H2O = GDP + phosphate + H(+)</text>
        <dbReference type="Rhea" id="RHEA:19669"/>
        <dbReference type="ChEBI" id="CHEBI:15377"/>
        <dbReference type="ChEBI" id="CHEBI:15378"/>
        <dbReference type="ChEBI" id="CHEBI:37565"/>
        <dbReference type="ChEBI" id="CHEBI:43474"/>
        <dbReference type="ChEBI" id="CHEBI:58189"/>
    </reaction>
    <physiologicalReaction direction="left-to-right" evidence="6">
        <dbReference type="Rhea" id="RHEA:19670"/>
    </physiologicalReaction>
</comment>
<dbReference type="InterPro" id="IPR011629">
    <property type="entry name" value="CobW-like_C"/>
</dbReference>
<dbReference type="OrthoDB" id="9808822at2"/>
<proteinExistence type="inferred from homology"/>
<evidence type="ECO:0000256" key="2">
    <source>
        <dbReference type="ARBA" id="ARBA00022801"/>
    </source>
</evidence>
<dbReference type="InterPro" id="IPR003495">
    <property type="entry name" value="CobW/HypB/UreG_nucleotide-bd"/>
</dbReference>
<dbReference type="GO" id="GO:0016787">
    <property type="term" value="F:hydrolase activity"/>
    <property type="evidence" value="ECO:0007669"/>
    <property type="project" value="UniProtKB-KW"/>
</dbReference>
<dbReference type="AlphaFoldDB" id="A0A139SLG0"/>
<dbReference type="Gene3D" id="3.30.1220.10">
    <property type="entry name" value="CobW-like, C-terminal domain"/>
    <property type="match status" value="1"/>
</dbReference>
<dbReference type="STRING" id="1548208.AXK12_05305"/>